<evidence type="ECO:0000256" key="5">
    <source>
        <dbReference type="ARBA" id="ARBA00022840"/>
    </source>
</evidence>
<evidence type="ECO:0000256" key="6">
    <source>
        <dbReference type="ARBA" id="ARBA00022989"/>
    </source>
</evidence>
<evidence type="ECO:0000313" key="9">
    <source>
        <dbReference type="EMBL" id="MBR7799854.1"/>
    </source>
</evidence>
<dbReference type="GO" id="GO:0005524">
    <property type="term" value="F:ATP binding"/>
    <property type="evidence" value="ECO:0007669"/>
    <property type="project" value="UniProtKB-KW"/>
</dbReference>
<feature type="transmembrane region" description="Helical" evidence="8">
    <location>
        <begin position="157"/>
        <end position="174"/>
    </location>
</feature>
<keyword evidence="10" id="KW-1185">Reference proteome</keyword>
<evidence type="ECO:0000256" key="3">
    <source>
        <dbReference type="ARBA" id="ARBA00022692"/>
    </source>
</evidence>
<comment type="similarity">
    <text evidence="8">Belongs to the ADP/ATP translocase tlc family.</text>
</comment>
<keyword evidence="4 8" id="KW-0547">Nucleotide-binding</keyword>
<feature type="transmembrane region" description="Helical" evidence="8">
    <location>
        <begin position="194"/>
        <end position="212"/>
    </location>
</feature>
<evidence type="ECO:0000256" key="1">
    <source>
        <dbReference type="ARBA" id="ARBA00004141"/>
    </source>
</evidence>
<dbReference type="PANTHER" id="PTHR43596:SF1">
    <property type="entry name" value="ADP,ATP CARRIER PROTEIN"/>
    <property type="match status" value="1"/>
</dbReference>
<sequence length="429" mass="47749">MQTAPHKRTASPSFLQSLVLLQPGEGRALCWGAAYFFFLLLSFYFLRPVREAMGIAKGVDKLPWLMTATMVTMLLVNPVYAILVSRTVRRRFIPMVSHFFAANLVLFVILYHFLPAHGGSWLGYSFYVWLSVFNLFVVSIFWSLMTDIFSEDQGKRLFGMISMGGTLGAILGAACTESLSRGSWGLQLAPDGLMILACIALELAVLCMLRLAKLFDLTAQAQIEREPSPDYRQGFRAILDSSYLQMICLYILLYAVTSTFLYMTQANIVATTFSEQAARTAAFARMDFWGNVLTLGLQLFVASRLLRGIGVPGVLLMLPLLTMIGFGALLVWPAFITLAIVQVIRRGLHYAVDRPAREILYVRLGPDERYKSKAFIDTFVYRGGDVLGVWMPALLTWLALAMSGVALACSAAWLLVGVKIGHQLKEQDE</sequence>
<evidence type="ECO:0000313" key="10">
    <source>
        <dbReference type="Proteomes" id="UP000678545"/>
    </source>
</evidence>
<dbReference type="InterPro" id="IPR036259">
    <property type="entry name" value="MFS_trans_sf"/>
</dbReference>
<evidence type="ECO:0000256" key="4">
    <source>
        <dbReference type="ARBA" id="ARBA00022741"/>
    </source>
</evidence>
<gene>
    <name evidence="9" type="ORF">KDM90_07585</name>
</gene>
<dbReference type="PANTHER" id="PTHR43596">
    <property type="entry name" value="ADP,ATP CARRIER PROTEIN"/>
    <property type="match status" value="1"/>
</dbReference>
<dbReference type="SUPFAM" id="SSF103473">
    <property type="entry name" value="MFS general substrate transporter"/>
    <property type="match status" value="1"/>
</dbReference>
<dbReference type="Proteomes" id="UP000678545">
    <property type="component" value="Unassembled WGS sequence"/>
</dbReference>
<dbReference type="GO" id="GO:0005471">
    <property type="term" value="F:ATP:ADP antiporter activity"/>
    <property type="evidence" value="ECO:0007669"/>
    <property type="project" value="InterPro"/>
</dbReference>
<evidence type="ECO:0000256" key="7">
    <source>
        <dbReference type="ARBA" id="ARBA00023136"/>
    </source>
</evidence>
<comment type="caution">
    <text evidence="9">The sequence shown here is derived from an EMBL/GenBank/DDBJ whole genome shotgun (WGS) entry which is preliminary data.</text>
</comment>
<dbReference type="Pfam" id="PF03219">
    <property type="entry name" value="TLC"/>
    <property type="match status" value="1"/>
</dbReference>
<dbReference type="AlphaFoldDB" id="A0A941DYM2"/>
<protein>
    <recommendedName>
        <fullName evidence="8">ADP,ATP carrier protein</fullName>
    </recommendedName>
</protein>
<feature type="transmembrane region" description="Helical" evidence="8">
    <location>
        <begin position="95"/>
        <end position="114"/>
    </location>
</feature>
<keyword evidence="7 8" id="KW-0472">Membrane</keyword>
<keyword evidence="6 8" id="KW-1133">Transmembrane helix</keyword>
<reference evidence="9" key="1">
    <citation type="submission" date="2021-04" db="EMBL/GenBank/DDBJ databases">
        <title>novel species isolated from subtropical streams in China.</title>
        <authorList>
            <person name="Lu H."/>
        </authorList>
    </citation>
    <scope>NUCLEOTIDE SEQUENCE</scope>
    <source>
        <strain evidence="9">FT137W</strain>
    </source>
</reference>
<proteinExistence type="inferred from homology"/>
<comment type="subcellular location">
    <subcellularLocation>
        <location evidence="1 8">Membrane</location>
        <topology evidence="1 8">Multi-pass membrane protein</topology>
    </subcellularLocation>
</comment>
<feature type="transmembrane region" description="Helical" evidence="8">
    <location>
        <begin position="394"/>
        <end position="416"/>
    </location>
</feature>
<feature type="transmembrane region" description="Helical" evidence="8">
    <location>
        <begin position="126"/>
        <end position="145"/>
    </location>
</feature>
<evidence type="ECO:0000256" key="8">
    <source>
        <dbReference type="RuleBase" id="RU363121"/>
    </source>
</evidence>
<feature type="transmembrane region" description="Helical" evidence="8">
    <location>
        <begin position="62"/>
        <end position="83"/>
    </location>
</feature>
<dbReference type="RefSeq" id="WP_212674963.1">
    <property type="nucleotide sequence ID" value="NZ_JAGSPJ010000002.1"/>
</dbReference>
<dbReference type="EMBL" id="JAGSPJ010000002">
    <property type="protein sequence ID" value="MBR7799854.1"/>
    <property type="molecule type" value="Genomic_DNA"/>
</dbReference>
<feature type="transmembrane region" description="Helical" evidence="8">
    <location>
        <begin position="242"/>
        <end position="263"/>
    </location>
</feature>
<feature type="transmembrane region" description="Helical" evidence="8">
    <location>
        <begin position="288"/>
        <end position="306"/>
    </location>
</feature>
<keyword evidence="3 8" id="KW-0812">Transmembrane</keyword>
<keyword evidence="5 8" id="KW-0067">ATP-binding</keyword>
<accession>A0A941DYM2</accession>
<feature type="transmembrane region" description="Helical" evidence="8">
    <location>
        <begin position="28"/>
        <end position="46"/>
    </location>
</feature>
<organism evidence="9 10">
    <name type="scientific">Undibacterium fentianense</name>
    <dbReference type="NCBI Taxonomy" id="2828728"/>
    <lineage>
        <taxon>Bacteria</taxon>
        <taxon>Pseudomonadati</taxon>
        <taxon>Pseudomonadota</taxon>
        <taxon>Betaproteobacteria</taxon>
        <taxon>Burkholderiales</taxon>
        <taxon>Oxalobacteraceae</taxon>
        <taxon>Undibacterium</taxon>
    </lineage>
</organism>
<dbReference type="InterPro" id="IPR004667">
    <property type="entry name" value="ADP_ATP_car_bac_type"/>
</dbReference>
<dbReference type="GO" id="GO:0016020">
    <property type="term" value="C:membrane"/>
    <property type="evidence" value="ECO:0007669"/>
    <property type="project" value="UniProtKB-SubCell"/>
</dbReference>
<name>A0A941DYM2_9BURK</name>
<keyword evidence="2 8" id="KW-0813">Transport</keyword>
<dbReference type="Gene3D" id="1.20.1250.20">
    <property type="entry name" value="MFS general substrate transporter like domains"/>
    <property type="match status" value="1"/>
</dbReference>
<feature type="transmembrane region" description="Helical" evidence="8">
    <location>
        <begin position="318"/>
        <end position="344"/>
    </location>
</feature>
<evidence type="ECO:0000256" key="2">
    <source>
        <dbReference type="ARBA" id="ARBA00022448"/>
    </source>
</evidence>